<reference evidence="1 2" key="1">
    <citation type="submission" date="2017-04" db="EMBL/GenBank/DDBJ databases">
        <authorList>
            <person name="Afonso C.L."/>
            <person name="Miller P.J."/>
            <person name="Scott M.A."/>
            <person name="Spackman E."/>
            <person name="Goraichik I."/>
            <person name="Dimitrov K.M."/>
            <person name="Suarez D.L."/>
            <person name="Swayne D.E."/>
        </authorList>
    </citation>
    <scope>NUCLEOTIDE SEQUENCE [LARGE SCALE GENOMIC DNA]</scope>
    <source>
        <strain evidence="1 2">DSM 43828</strain>
    </source>
</reference>
<dbReference type="AlphaFoldDB" id="A0A1W1ZH58"/>
<protein>
    <submittedName>
        <fullName evidence="1">Uncharacterized protein</fullName>
    </submittedName>
</protein>
<sequence>MPGNLLHVNATVLCPHGGQAAAQPAQTRALVDGQTVTTIADFYTVTGCPFTVANKPQPCVTVEWTRGSARLRASGTPVLLQDSTGFCYSADRVPQGAPMVTVVQQRGTGQ</sequence>
<dbReference type="OrthoDB" id="675629at2"/>
<gene>
    <name evidence="1" type="ORF">SAMN05661093_00058</name>
</gene>
<proteinExistence type="predicted"/>
<evidence type="ECO:0000313" key="1">
    <source>
        <dbReference type="EMBL" id="SMC47703.1"/>
    </source>
</evidence>
<keyword evidence="2" id="KW-1185">Reference proteome</keyword>
<dbReference type="RefSeq" id="WP_084424027.1">
    <property type="nucleotide sequence ID" value="NZ_FWXV01000001.1"/>
</dbReference>
<organism evidence="1 2">
    <name type="scientific">Kibdelosporangium aridum</name>
    <dbReference type="NCBI Taxonomy" id="2030"/>
    <lineage>
        <taxon>Bacteria</taxon>
        <taxon>Bacillati</taxon>
        <taxon>Actinomycetota</taxon>
        <taxon>Actinomycetes</taxon>
        <taxon>Pseudonocardiales</taxon>
        <taxon>Pseudonocardiaceae</taxon>
        <taxon>Kibdelosporangium</taxon>
    </lineage>
</organism>
<name>A0A1W1ZH58_KIBAR</name>
<dbReference type="Proteomes" id="UP000192674">
    <property type="component" value="Unassembled WGS sequence"/>
</dbReference>
<evidence type="ECO:0000313" key="2">
    <source>
        <dbReference type="Proteomes" id="UP000192674"/>
    </source>
</evidence>
<accession>A0A1W1ZH58</accession>
<dbReference type="EMBL" id="FWXV01000001">
    <property type="protein sequence ID" value="SMC47703.1"/>
    <property type="molecule type" value="Genomic_DNA"/>
</dbReference>